<dbReference type="Proteomes" id="UP000579281">
    <property type="component" value="Unassembled WGS sequence"/>
</dbReference>
<sequence>MSCQYHKDRQSEYICSVCSHPICGDCMTEVQGKKVCRHCIEKNLFQGKRGVGDFSKFWSLVFSLVPGCGQMYMGLMNRGLQLLSAFVVIFAIGVMTEGVIISLSVIVWFYSFFDSLNTRKRLMRGDAVEDKIIYDIDLGTINHKYVGIGLIALGGISVFKNLLQFVANTLHRIFGNNFPTYWIYDINRNLVPIGLVVLGVYMLRRAKRIEKLQEDEME</sequence>
<evidence type="ECO:0000313" key="2">
    <source>
        <dbReference type="EMBL" id="MBB6218692.1"/>
    </source>
</evidence>
<protein>
    <recommendedName>
        <fullName evidence="4">B box-type domain-containing protein</fullName>
    </recommendedName>
</protein>
<organism evidence="2 3">
    <name type="scientific">Anaerosolibacter carboniphilus</name>
    <dbReference type="NCBI Taxonomy" id="1417629"/>
    <lineage>
        <taxon>Bacteria</taxon>
        <taxon>Bacillati</taxon>
        <taxon>Bacillota</taxon>
        <taxon>Clostridia</taxon>
        <taxon>Peptostreptococcales</taxon>
        <taxon>Thermotaleaceae</taxon>
        <taxon>Anaerosolibacter</taxon>
    </lineage>
</organism>
<comment type="caution">
    <text evidence="2">The sequence shown here is derived from an EMBL/GenBank/DDBJ whole genome shotgun (WGS) entry which is preliminary data.</text>
</comment>
<evidence type="ECO:0000256" key="1">
    <source>
        <dbReference type="SAM" id="Phobius"/>
    </source>
</evidence>
<gene>
    <name evidence="2" type="ORF">HNQ80_004866</name>
</gene>
<reference evidence="2 3" key="1">
    <citation type="submission" date="2020-08" db="EMBL/GenBank/DDBJ databases">
        <title>Genomic Encyclopedia of Type Strains, Phase IV (KMG-IV): sequencing the most valuable type-strain genomes for metagenomic binning, comparative biology and taxonomic classification.</title>
        <authorList>
            <person name="Goeker M."/>
        </authorList>
    </citation>
    <scope>NUCLEOTIDE SEQUENCE [LARGE SCALE GENOMIC DNA]</scope>
    <source>
        <strain evidence="2 3">DSM 103526</strain>
    </source>
</reference>
<keyword evidence="1" id="KW-0472">Membrane</keyword>
<feature type="transmembrane region" description="Helical" evidence="1">
    <location>
        <begin position="145"/>
        <end position="166"/>
    </location>
</feature>
<keyword evidence="1" id="KW-0812">Transmembrane</keyword>
<evidence type="ECO:0008006" key="4">
    <source>
        <dbReference type="Google" id="ProtNLM"/>
    </source>
</evidence>
<dbReference type="AlphaFoldDB" id="A0A841L6H6"/>
<feature type="transmembrane region" description="Helical" evidence="1">
    <location>
        <begin position="186"/>
        <end position="203"/>
    </location>
</feature>
<dbReference type="EMBL" id="JACHEN010000045">
    <property type="protein sequence ID" value="MBB6218692.1"/>
    <property type="molecule type" value="Genomic_DNA"/>
</dbReference>
<evidence type="ECO:0000313" key="3">
    <source>
        <dbReference type="Proteomes" id="UP000579281"/>
    </source>
</evidence>
<name>A0A841L6H6_9FIRM</name>
<keyword evidence="1" id="KW-1133">Transmembrane helix</keyword>
<feature type="transmembrane region" description="Helical" evidence="1">
    <location>
        <begin position="57"/>
        <end position="76"/>
    </location>
</feature>
<dbReference type="RefSeq" id="WP_184313393.1">
    <property type="nucleotide sequence ID" value="NZ_JACHEN010000045.1"/>
</dbReference>
<keyword evidence="3" id="KW-1185">Reference proteome</keyword>
<proteinExistence type="predicted"/>
<feature type="transmembrane region" description="Helical" evidence="1">
    <location>
        <begin position="82"/>
        <end position="113"/>
    </location>
</feature>
<accession>A0A841L6H6</accession>